<reference evidence="2 3" key="1">
    <citation type="submission" date="2015-12" db="EMBL/GenBank/DDBJ databases">
        <title>The genome of Folsomia candida.</title>
        <authorList>
            <person name="Faddeeva A."/>
            <person name="Derks M.F."/>
            <person name="Anvar Y."/>
            <person name="Smit S."/>
            <person name="Van Straalen N."/>
            <person name="Roelofs D."/>
        </authorList>
    </citation>
    <scope>NUCLEOTIDE SEQUENCE [LARGE SCALE GENOMIC DNA]</scope>
    <source>
        <strain evidence="2 3">VU population</strain>
        <tissue evidence="2">Whole body</tissue>
    </source>
</reference>
<protein>
    <submittedName>
        <fullName evidence="2">Uncharacterized protein</fullName>
    </submittedName>
</protein>
<keyword evidence="1" id="KW-0175">Coiled coil</keyword>
<gene>
    <name evidence="2" type="ORF">Fcan01_23431</name>
</gene>
<organism evidence="2 3">
    <name type="scientific">Folsomia candida</name>
    <name type="common">Springtail</name>
    <dbReference type="NCBI Taxonomy" id="158441"/>
    <lineage>
        <taxon>Eukaryota</taxon>
        <taxon>Metazoa</taxon>
        <taxon>Ecdysozoa</taxon>
        <taxon>Arthropoda</taxon>
        <taxon>Hexapoda</taxon>
        <taxon>Collembola</taxon>
        <taxon>Entomobryomorpha</taxon>
        <taxon>Isotomoidea</taxon>
        <taxon>Isotomidae</taxon>
        <taxon>Proisotominae</taxon>
        <taxon>Folsomia</taxon>
    </lineage>
</organism>
<dbReference type="AlphaFoldDB" id="A0A226D870"/>
<comment type="caution">
    <text evidence="2">The sequence shown here is derived from an EMBL/GenBank/DDBJ whole genome shotgun (WGS) entry which is preliminary data.</text>
</comment>
<dbReference type="OrthoDB" id="8113227at2759"/>
<feature type="coiled-coil region" evidence="1">
    <location>
        <begin position="175"/>
        <end position="209"/>
    </location>
</feature>
<dbReference type="EMBL" id="LNIX01000028">
    <property type="protein sequence ID" value="OXA41742.1"/>
    <property type="molecule type" value="Genomic_DNA"/>
</dbReference>
<keyword evidence="3" id="KW-1185">Reference proteome</keyword>
<proteinExistence type="predicted"/>
<evidence type="ECO:0000313" key="3">
    <source>
        <dbReference type="Proteomes" id="UP000198287"/>
    </source>
</evidence>
<evidence type="ECO:0000313" key="2">
    <source>
        <dbReference type="EMBL" id="OXA41742.1"/>
    </source>
</evidence>
<name>A0A226D870_FOLCA</name>
<accession>A0A226D870</accession>
<dbReference type="Proteomes" id="UP000198287">
    <property type="component" value="Unassembled WGS sequence"/>
</dbReference>
<evidence type="ECO:0000256" key="1">
    <source>
        <dbReference type="SAM" id="Coils"/>
    </source>
</evidence>
<sequence length="517" mass="58462">MANSSNFKVFVMEWWDKNPNKELKEGNENATFIGNYEGYTGEETAEQAAAIHMDNLISNKKACSDQDYYLKGYWPNVQGAYFSGIKSKQLSKIKHKKAVVSHGGGMIKCQNCPCEFKSKIGLGIHKGKCTNVGRNWKPIEADEASSSGKIINEKPSQKLKCQGNVAKDGPNQEDETSLESQLLKQKTRITELEDELQSKEAELSDERKIRIAATNDRQKISRQLALERRNSTDLKRQLDVIIKKMVSSERERSQVRHAPLANVQNIQLSLQVRPTPKAISITHFANEEDALRKLSLESTIGMFMKLAPGSQPIINLDDLIPLCYGMEGEIDARLKELGMHLKIRRHLTIAERAEVKYPFPGEYLLGSPTAAQQQKKGTAFLYVIMSRDMHYFGWSDTPDFKDRLKPGQRTDGASEYKRIIEARVYPPGLKAPTMTCYLLAKCDNDDKKKIEAKMIIAGYVAYLLGLRNPIRPNSFPSYSTNKCVSVSMVNSHSWCEICDFVKIFWGFEPMLGKFVIL</sequence>